<evidence type="ECO:0000313" key="2">
    <source>
        <dbReference type="EMBL" id="SVC43345.1"/>
    </source>
</evidence>
<dbReference type="Pfam" id="PF00425">
    <property type="entry name" value="Chorismate_bind"/>
    <property type="match status" value="1"/>
</dbReference>
<feature type="non-terminal residue" evidence="2">
    <location>
        <position position="318"/>
    </location>
</feature>
<sequence>MAQLTKEISLKDGIQKALDKAQKLQHPILFSYSFRFEVRDLLPILTHPSDKNTIRIYWEQPSKGFSFAGLGSVLELHDTNKVHSQQVSQKIKQIMDEGISVSDHLLIGPRIVGGYAFNQYTGNDETWNKFPRTKFLLPECLGTSTDDGTWLTISKMIKPVDKSVFVENEFTRIKIYYENRLPVTLTPISRAPVDKYCDVPDQETYAKTIFSVLGRIKPGQLEKVVISRSHHVKVGKNFSSISAMQILRNTYPKCTSFFFSFPKKGTFFGSTPERLIRLKNRFIQTEALAGTIARGNNMEEDRILAEKLMGSHKEREEH</sequence>
<dbReference type="AlphaFoldDB" id="A0A382M5X5"/>
<dbReference type="PANTHER" id="PTHR42839">
    <property type="entry name" value="ISOCHORISMATE SYNTHASE ENTC"/>
    <property type="match status" value="1"/>
</dbReference>
<dbReference type="PANTHER" id="PTHR42839:SF2">
    <property type="entry name" value="ISOCHORISMATE SYNTHASE ENTC"/>
    <property type="match status" value="1"/>
</dbReference>
<protein>
    <recommendedName>
        <fullName evidence="1">Chorismate-utilising enzyme C-terminal domain-containing protein</fullName>
    </recommendedName>
</protein>
<dbReference type="InterPro" id="IPR005801">
    <property type="entry name" value="ADC_synthase"/>
</dbReference>
<gene>
    <name evidence="2" type="ORF">METZ01_LOCUS296199</name>
</gene>
<dbReference type="InterPro" id="IPR015890">
    <property type="entry name" value="Chorismate_C"/>
</dbReference>
<dbReference type="Gene3D" id="3.60.120.10">
    <property type="entry name" value="Anthranilate synthase"/>
    <property type="match status" value="1"/>
</dbReference>
<proteinExistence type="predicted"/>
<feature type="domain" description="Chorismate-utilising enzyme C-terminal" evidence="1">
    <location>
        <begin position="202"/>
        <end position="318"/>
    </location>
</feature>
<dbReference type="SUPFAM" id="SSF56322">
    <property type="entry name" value="ADC synthase"/>
    <property type="match status" value="1"/>
</dbReference>
<evidence type="ECO:0000259" key="1">
    <source>
        <dbReference type="Pfam" id="PF00425"/>
    </source>
</evidence>
<accession>A0A382M5X5</accession>
<organism evidence="2">
    <name type="scientific">marine metagenome</name>
    <dbReference type="NCBI Taxonomy" id="408172"/>
    <lineage>
        <taxon>unclassified sequences</taxon>
        <taxon>metagenomes</taxon>
        <taxon>ecological metagenomes</taxon>
    </lineage>
</organism>
<feature type="non-terminal residue" evidence="2">
    <location>
        <position position="1"/>
    </location>
</feature>
<reference evidence="2" key="1">
    <citation type="submission" date="2018-05" db="EMBL/GenBank/DDBJ databases">
        <authorList>
            <person name="Lanie J.A."/>
            <person name="Ng W.-L."/>
            <person name="Kazmierczak K.M."/>
            <person name="Andrzejewski T.M."/>
            <person name="Davidsen T.M."/>
            <person name="Wayne K.J."/>
            <person name="Tettelin H."/>
            <person name="Glass J.I."/>
            <person name="Rusch D."/>
            <person name="Podicherti R."/>
            <person name="Tsui H.-C.T."/>
            <person name="Winkler M.E."/>
        </authorList>
    </citation>
    <scope>NUCLEOTIDE SEQUENCE</scope>
</reference>
<name>A0A382M5X5_9ZZZZ</name>
<dbReference type="EMBL" id="UINC01090959">
    <property type="protein sequence ID" value="SVC43345.1"/>
    <property type="molecule type" value="Genomic_DNA"/>
</dbReference>